<organism evidence="2 3">
    <name type="scientific">Arthroderma otae (strain ATCC MYA-4605 / CBS 113480)</name>
    <name type="common">Microsporum canis</name>
    <dbReference type="NCBI Taxonomy" id="554155"/>
    <lineage>
        <taxon>Eukaryota</taxon>
        <taxon>Fungi</taxon>
        <taxon>Dikarya</taxon>
        <taxon>Ascomycota</taxon>
        <taxon>Pezizomycotina</taxon>
        <taxon>Eurotiomycetes</taxon>
        <taxon>Eurotiomycetidae</taxon>
        <taxon>Onygenales</taxon>
        <taxon>Arthrodermataceae</taxon>
        <taxon>Microsporum</taxon>
    </lineage>
</organism>
<name>C5FWC7_ARTOC</name>
<evidence type="ECO:0000313" key="2">
    <source>
        <dbReference type="EMBL" id="EEQ34211.1"/>
    </source>
</evidence>
<reference evidence="3" key="1">
    <citation type="journal article" date="2012" name="MBio">
        <title>Comparative genome analysis of Trichophyton rubrum and related dermatophytes reveals candidate genes involved in infection.</title>
        <authorList>
            <person name="Martinez D.A."/>
            <person name="Oliver B.G."/>
            <person name="Graeser Y."/>
            <person name="Goldberg J.M."/>
            <person name="Li W."/>
            <person name="Martinez-Rossi N.M."/>
            <person name="Monod M."/>
            <person name="Shelest E."/>
            <person name="Barton R.C."/>
            <person name="Birch E."/>
            <person name="Brakhage A.A."/>
            <person name="Chen Z."/>
            <person name="Gurr S.J."/>
            <person name="Heiman D."/>
            <person name="Heitman J."/>
            <person name="Kosti I."/>
            <person name="Rossi A."/>
            <person name="Saif S."/>
            <person name="Samalova M."/>
            <person name="Saunders C.W."/>
            <person name="Shea T."/>
            <person name="Summerbell R.C."/>
            <person name="Xu J."/>
            <person name="Young S."/>
            <person name="Zeng Q."/>
            <person name="Birren B.W."/>
            <person name="Cuomo C.A."/>
            <person name="White T.C."/>
        </authorList>
    </citation>
    <scope>NUCLEOTIDE SEQUENCE [LARGE SCALE GENOMIC DNA]</scope>
    <source>
        <strain evidence="3">ATCC MYA-4605 / CBS 113480</strain>
    </source>
</reference>
<dbReference type="Proteomes" id="UP000002035">
    <property type="component" value="Unassembled WGS sequence"/>
</dbReference>
<dbReference type="HOGENOM" id="CLU_1929091_0_0_1"/>
<accession>C5FWC7</accession>
<gene>
    <name evidence="2" type="ORF">MCYG_07030</name>
</gene>
<sequence length="132" mass="14122">MFFSRLFALAVATNVALISAGPTPSSDTCNINASIWSLTGFNGRRKELPIDSECNPLADPFVTSVGSAKLPHGALCQFYSDANCETSTSIVSSRSIPDAFKHNGRQTKSIKCLYINDQAEPSTEQKGESESG</sequence>
<protein>
    <submittedName>
        <fullName evidence="2">Uncharacterized protein</fullName>
    </submittedName>
</protein>
<feature type="chain" id="PRO_5002951670" evidence="1">
    <location>
        <begin position="21"/>
        <end position="132"/>
    </location>
</feature>
<evidence type="ECO:0000256" key="1">
    <source>
        <dbReference type="SAM" id="SignalP"/>
    </source>
</evidence>
<proteinExistence type="predicted"/>
<dbReference type="VEuPathDB" id="FungiDB:MCYG_07030"/>
<dbReference type="EMBL" id="DS995706">
    <property type="protein sequence ID" value="EEQ34211.1"/>
    <property type="molecule type" value="Genomic_DNA"/>
</dbReference>
<keyword evidence="3" id="KW-1185">Reference proteome</keyword>
<dbReference type="eggNOG" id="ENOG502T6CM">
    <property type="taxonomic scope" value="Eukaryota"/>
</dbReference>
<evidence type="ECO:0000313" key="3">
    <source>
        <dbReference type="Proteomes" id="UP000002035"/>
    </source>
</evidence>
<dbReference type="AlphaFoldDB" id="C5FWC7"/>
<feature type="signal peptide" evidence="1">
    <location>
        <begin position="1"/>
        <end position="20"/>
    </location>
</feature>
<dbReference type="GeneID" id="9228098"/>
<dbReference type="OrthoDB" id="4168104at2759"/>
<keyword evidence="1" id="KW-0732">Signal</keyword>
<dbReference type="OMA" id="LCQFYSD"/>
<dbReference type="RefSeq" id="XP_002845066.1">
    <property type="nucleotide sequence ID" value="XM_002845020.1"/>
</dbReference>